<dbReference type="InterPro" id="IPR002347">
    <property type="entry name" value="SDR_fam"/>
</dbReference>
<dbReference type="AlphaFoldDB" id="A0A1T3MAD8"/>
<dbReference type="Pfam" id="PF13561">
    <property type="entry name" value="adh_short_C2"/>
    <property type="match status" value="1"/>
</dbReference>
<dbReference type="Proteomes" id="UP000190813">
    <property type="component" value="Unassembled WGS sequence"/>
</dbReference>
<evidence type="ECO:0000313" key="2">
    <source>
        <dbReference type="EMBL" id="OPC61220.1"/>
    </source>
</evidence>
<keyword evidence="3" id="KW-1185">Reference proteome</keyword>
<gene>
    <name evidence="2" type="ORF">BAZ10_12225</name>
</gene>
<dbReference type="InterPro" id="IPR036291">
    <property type="entry name" value="NAD(P)-bd_dom_sf"/>
</dbReference>
<dbReference type="Gene3D" id="3.40.50.720">
    <property type="entry name" value="NAD(P)-binding Rossmann-like Domain"/>
    <property type="match status" value="1"/>
</dbReference>
<dbReference type="SUPFAM" id="SSF51735">
    <property type="entry name" value="NAD(P)-binding Rossmann-fold domains"/>
    <property type="match status" value="1"/>
</dbReference>
<evidence type="ECO:0000313" key="3">
    <source>
        <dbReference type="Proteomes" id="UP000190813"/>
    </source>
</evidence>
<comment type="caution">
    <text evidence="2">The sequence shown here is derived from an EMBL/GenBank/DDBJ whole genome shotgun (WGS) entry which is preliminary data.</text>
</comment>
<proteinExistence type="inferred from homology"/>
<dbReference type="FunFam" id="3.40.50.720:FF:000084">
    <property type="entry name" value="Short-chain dehydrogenase reductase"/>
    <property type="match status" value="1"/>
</dbReference>
<accession>A0A1T3MAD8</accession>
<protein>
    <submittedName>
        <fullName evidence="2">Oxidoreductase</fullName>
    </submittedName>
</protein>
<organism evidence="2 3">
    <name type="scientific">Elizabethkingia occulta</name>
    <dbReference type="NCBI Taxonomy" id="1867263"/>
    <lineage>
        <taxon>Bacteria</taxon>
        <taxon>Pseudomonadati</taxon>
        <taxon>Bacteroidota</taxon>
        <taxon>Flavobacteriia</taxon>
        <taxon>Flavobacteriales</taxon>
        <taxon>Weeksellaceae</taxon>
        <taxon>Elizabethkingia</taxon>
    </lineage>
</organism>
<dbReference type="PANTHER" id="PTHR43943:SF2">
    <property type="entry name" value="DEHYDROGENASE_REDUCTASE 4"/>
    <property type="match status" value="1"/>
</dbReference>
<dbReference type="EMBL" id="MAHX01000021">
    <property type="protein sequence ID" value="OPC61220.1"/>
    <property type="molecule type" value="Genomic_DNA"/>
</dbReference>
<reference evidence="2 3" key="1">
    <citation type="submission" date="2016-06" db="EMBL/GenBank/DDBJ databases">
        <title>Revisiting the taxonomy of the Elizabethkingia Genus based on Whole-Genome Sequencing, Optical Mapping, and MALDI-TOF.</title>
        <authorList>
            <person name="Nicholson A.C."/>
        </authorList>
    </citation>
    <scope>NUCLEOTIDE SEQUENCE [LARGE SCALE GENOMIC DNA]</scope>
    <source>
        <strain evidence="2 3">G4070</strain>
    </source>
</reference>
<dbReference type="RefSeq" id="WP_078773269.1">
    <property type="nucleotide sequence ID" value="NZ_CBCSBR010000059.1"/>
</dbReference>
<comment type="similarity">
    <text evidence="1">Belongs to the short-chain dehydrogenases/reductases (SDR) family.</text>
</comment>
<dbReference type="PRINTS" id="PR00081">
    <property type="entry name" value="GDHRDH"/>
</dbReference>
<name>A0A1T3MAD8_9FLAO</name>
<dbReference type="CDD" id="cd05233">
    <property type="entry name" value="SDR_c"/>
    <property type="match status" value="1"/>
</dbReference>
<dbReference type="PANTHER" id="PTHR43943">
    <property type="entry name" value="DEHYDROGENASE/REDUCTASE (SDR FAMILY) MEMBER 4"/>
    <property type="match status" value="1"/>
</dbReference>
<evidence type="ECO:0000256" key="1">
    <source>
        <dbReference type="ARBA" id="ARBA00006484"/>
    </source>
</evidence>
<sequence length="246" mass="26327">MKRFENKRILITGGSSGIGLAGAKRLIEEGAKVIVTGKTENHLNNAAKILGENAIIVYNDAEEENSAEKLAELINETGHIDGLWLNSAIALGGKIADMETEMLKKIFQINVFTPMLQMALLMPYIKNGGSVLVTSSSAVYEGQPGVSLYSASKAAMLSAARCWASELAPRGIRVNTLVPGPFETNLRAKLPAELRKQFEEELAKTVLLKRIGRPDEAASAAAFLLSDDAGYITGSSYSVDGGLLLM</sequence>